<organism evidence="2 3">
    <name type="scientific">Amycolatopsis rifamycinica</name>
    <dbReference type="NCBI Taxonomy" id="287986"/>
    <lineage>
        <taxon>Bacteria</taxon>
        <taxon>Bacillati</taxon>
        <taxon>Actinomycetota</taxon>
        <taxon>Actinomycetes</taxon>
        <taxon>Pseudonocardiales</taxon>
        <taxon>Pseudonocardiaceae</taxon>
        <taxon>Amycolatopsis</taxon>
    </lineage>
</organism>
<sequence length="137" mass="14704">MSRGVNSDDPQGEAYLVVVAQQVWDGSRGPGDFMEVFAGATVYAERTQPPAVLVTDLGERGRWMVVFSTLERLAAHSGECAYFATTGADLLELVPPGVGVMVDPDDEHRFPVLSRMAPPEVVARAWAQAGGRRADTA</sequence>
<feature type="domain" description="SseB protein N-terminal" evidence="1">
    <location>
        <begin position="33"/>
        <end position="113"/>
    </location>
</feature>
<dbReference type="InterPro" id="IPR009839">
    <property type="entry name" value="SseB_N"/>
</dbReference>
<evidence type="ECO:0000313" key="2">
    <source>
        <dbReference type="EMBL" id="KDN17664.1"/>
    </source>
</evidence>
<gene>
    <name evidence="2" type="ORF">DV20_34890</name>
</gene>
<dbReference type="Pfam" id="PF07179">
    <property type="entry name" value="SseB"/>
    <property type="match status" value="1"/>
</dbReference>
<keyword evidence="3" id="KW-1185">Reference proteome</keyword>
<reference evidence="2 3" key="1">
    <citation type="submission" date="2014-05" db="EMBL/GenBank/DDBJ databases">
        <title>Draft genome sequence of Amycolatopsis rifamycinica DSM 46095.</title>
        <authorList>
            <person name="Lal R."/>
            <person name="Saxena A."/>
            <person name="Kumari R."/>
            <person name="Mukherjee U."/>
            <person name="Singh P."/>
            <person name="Sangwan N."/>
            <person name="Mahato N.K."/>
        </authorList>
    </citation>
    <scope>NUCLEOTIDE SEQUENCE [LARGE SCALE GENOMIC DNA]</scope>
    <source>
        <strain evidence="2 3">DSM 46095</strain>
    </source>
</reference>
<evidence type="ECO:0000313" key="3">
    <source>
        <dbReference type="Proteomes" id="UP000027345"/>
    </source>
</evidence>
<name>A0A066U0Q6_9PSEU</name>
<proteinExistence type="predicted"/>
<dbReference type="EMBL" id="JMQI01000070">
    <property type="protein sequence ID" value="KDN17664.1"/>
    <property type="molecule type" value="Genomic_DNA"/>
</dbReference>
<accession>A0A066U0Q6</accession>
<dbReference type="eggNOG" id="ENOG50325PG">
    <property type="taxonomic scope" value="Bacteria"/>
</dbReference>
<dbReference type="STRING" id="287986.DV20_34890"/>
<dbReference type="Proteomes" id="UP000027345">
    <property type="component" value="Unassembled WGS sequence"/>
</dbReference>
<comment type="caution">
    <text evidence="2">The sequence shown here is derived from an EMBL/GenBank/DDBJ whole genome shotgun (WGS) entry which is preliminary data.</text>
</comment>
<protein>
    <recommendedName>
        <fullName evidence="1">SseB protein N-terminal domain-containing protein</fullName>
    </recommendedName>
</protein>
<dbReference type="AlphaFoldDB" id="A0A066U0Q6"/>
<evidence type="ECO:0000259" key="1">
    <source>
        <dbReference type="Pfam" id="PF07179"/>
    </source>
</evidence>